<evidence type="ECO:0000256" key="1">
    <source>
        <dbReference type="SAM" id="Phobius"/>
    </source>
</evidence>
<keyword evidence="1" id="KW-0472">Membrane</keyword>
<evidence type="ECO:0000313" key="5">
    <source>
        <dbReference type="Proteomes" id="UP000432089"/>
    </source>
</evidence>
<keyword evidence="5" id="KW-1185">Reference proteome</keyword>
<protein>
    <recommendedName>
        <fullName evidence="6">Lysozyme family protein</fullName>
    </recommendedName>
</protein>
<reference evidence="4 5" key="1">
    <citation type="submission" date="2019-09" db="EMBL/GenBank/DDBJ databases">
        <title>YIM 132180 draft genome.</title>
        <authorList>
            <person name="Zhang K."/>
        </authorList>
    </citation>
    <scope>NUCLEOTIDE SEQUENCE [LARGE SCALE GENOMIC DNA]</scope>
    <source>
        <strain evidence="4 5">YIM 132180</strain>
    </source>
</reference>
<feature type="transmembrane region" description="Helical" evidence="1">
    <location>
        <begin position="257"/>
        <end position="277"/>
    </location>
</feature>
<dbReference type="SUPFAM" id="SSF53955">
    <property type="entry name" value="Lysozyme-like"/>
    <property type="match status" value="1"/>
</dbReference>
<dbReference type="InterPro" id="IPR008565">
    <property type="entry name" value="TtsA-like_GH18_dom"/>
</dbReference>
<dbReference type="CDD" id="cd13926">
    <property type="entry name" value="N-acetylmuramidase_GH108"/>
    <property type="match status" value="1"/>
</dbReference>
<comment type="caution">
    <text evidence="4">The sequence shown here is derived from an EMBL/GenBank/DDBJ whole genome shotgun (WGS) entry which is preliminary data.</text>
</comment>
<evidence type="ECO:0008006" key="6">
    <source>
        <dbReference type="Google" id="ProtNLM"/>
    </source>
</evidence>
<dbReference type="AlphaFoldDB" id="A0A7V7U1J5"/>
<keyword evidence="1" id="KW-0812">Transmembrane</keyword>
<proteinExistence type="predicted"/>
<dbReference type="EMBL" id="VZDO01000002">
    <property type="protein sequence ID" value="KAB0682007.1"/>
    <property type="molecule type" value="Genomic_DNA"/>
</dbReference>
<evidence type="ECO:0000259" key="3">
    <source>
        <dbReference type="Pfam" id="PF09374"/>
    </source>
</evidence>
<dbReference type="InterPro" id="IPR018537">
    <property type="entry name" value="Peptidoglycan-bd_3"/>
</dbReference>
<dbReference type="RefSeq" id="WP_150968267.1">
    <property type="nucleotide sequence ID" value="NZ_VZDO01000002.1"/>
</dbReference>
<dbReference type="Proteomes" id="UP000432089">
    <property type="component" value="Unassembled WGS sequence"/>
</dbReference>
<dbReference type="Gene3D" id="1.20.141.10">
    <property type="entry name" value="Chitosanase, subunit A, domain 1"/>
    <property type="match status" value="1"/>
</dbReference>
<dbReference type="Pfam" id="PF05838">
    <property type="entry name" value="Glyco_hydro_108"/>
    <property type="match status" value="1"/>
</dbReference>
<sequence>MERNFERSLSLVLAHEGGFSDHPADNGGATNKGVTIATFRAYVKPDGTVDDLKKLTTAQAGTVYRREYWDRVAGAQLPDGLDYAVFDFAVNSGPSRAAKYLQAIVGTPADGAIGPATLAAVAQHDATKLVEALCDARMRFLKSLGDWPTFGKGWTKRVADVRDEAHIMLVQPVVPPAVEPAPPALSGEILPPLPIARPDLAGRPVEIAEKILKEEGSRTIQKSDALIAKTIWSRVLQVAQGGGLLGLLPFAQSLPPWLYAFALGLVFIAVVLFWLDWRKAHDAKAIKIARVDDAVTGNVATGGLARAVGQGAS</sequence>
<gene>
    <name evidence="4" type="ORF">F6X38_04160</name>
</gene>
<keyword evidence="1" id="KW-1133">Transmembrane helix</keyword>
<name>A0A7V7U1J5_9HYPH</name>
<organism evidence="4 5">
    <name type="scientific">Plantimonas leprariae</name>
    <dbReference type="NCBI Taxonomy" id="2615207"/>
    <lineage>
        <taxon>Bacteria</taxon>
        <taxon>Pseudomonadati</taxon>
        <taxon>Pseudomonadota</taxon>
        <taxon>Alphaproteobacteria</taxon>
        <taxon>Hyphomicrobiales</taxon>
        <taxon>Aurantimonadaceae</taxon>
        <taxon>Plantimonas</taxon>
    </lineage>
</organism>
<dbReference type="InterPro" id="IPR023346">
    <property type="entry name" value="Lysozyme-like_dom_sf"/>
</dbReference>
<feature type="domain" description="Peptidoglycan binding" evidence="3">
    <location>
        <begin position="97"/>
        <end position="157"/>
    </location>
</feature>
<evidence type="ECO:0000313" key="4">
    <source>
        <dbReference type="EMBL" id="KAB0682007.1"/>
    </source>
</evidence>
<feature type="domain" description="TtsA-like Glycoside hydrolase family 108" evidence="2">
    <location>
        <begin position="11"/>
        <end position="93"/>
    </location>
</feature>
<evidence type="ECO:0000259" key="2">
    <source>
        <dbReference type="Pfam" id="PF05838"/>
    </source>
</evidence>
<accession>A0A7V7U1J5</accession>
<dbReference type="Pfam" id="PF09374">
    <property type="entry name" value="PG_binding_3"/>
    <property type="match status" value="1"/>
</dbReference>